<feature type="transmembrane region" description="Helical" evidence="5">
    <location>
        <begin position="623"/>
        <end position="656"/>
    </location>
</feature>
<dbReference type="NCBIfam" id="TIGR02232">
    <property type="entry name" value="myxo_disulf_rpt"/>
    <property type="match status" value="1"/>
</dbReference>
<proteinExistence type="predicted"/>
<keyword evidence="2" id="KW-0677">Repeat</keyword>
<dbReference type="InterPro" id="IPR011936">
    <property type="entry name" value="Myxo_disulph_rpt"/>
</dbReference>
<evidence type="ECO:0000256" key="3">
    <source>
        <dbReference type="ARBA" id="ARBA00023157"/>
    </source>
</evidence>
<name>A0A078AN44_STYLE</name>
<dbReference type="Gene3D" id="2.10.220.10">
    <property type="entry name" value="Hormone Receptor, Insulin-like Growth Factor Receptor 1, Chain A, domain 2"/>
    <property type="match status" value="1"/>
</dbReference>
<dbReference type="InterPro" id="IPR009030">
    <property type="entry name" value="Growth_fac_rcpt_cys_sf"/>
</dbReference>
<keyword evidence="8" id="KW-1185">Reference proteome</keyword>
<dbReference type="Proteomes" id="UP000039865">
    <property type="component" value="Unassembled WGS sequence"/>
</dbReference>
<sequence length="915" mass="104100">MVHVNVRFNITIILILACTDPLCVCLEDNLTACAQCKNSSHIYLENLQKCLDISPDFKYFDFGTSTLDKCHPYCKSCFGQNQQTCFECAENITLISKYFCNSVNCMAAGEIIKVNSDLKNPNSTGECVPCISPCVTCVNKPDYCTSCGDEYILIDGTCLTCSSLNGFNYPIIGQGTRGQRCTEICGDGLRFNQNQCDDGNLNDGDGCSSQCRVESNYKCIGGSTTSKDICQDTLGPTVSILSVGSESRFIILEFSDNQGQVFTDAKKIAEQDFYFHFEGIDIESPSYSVKGEIQDDFPKNKRIFLNFSPKFSIPEEGASISIGFKNSSLVYDQYLNPISIFQTNKFKLSKFEYKDPSYYKAITEAASTVSHGAQVLLAINLILSVALDKALDSLYSAINSVQILFYLPLIDIHFPNEVYQIFQYLSYANFENQLIKDPISSVINFDNISDSSINQVFNNYGFESQVFLKSYQYKLGMIFAIYCFYPLSQLFKNFKSKNFQIFKAMDSFFLWNGSLRLGYELYLEMGIYAYLNLYNLQYQNLDQIVSSVIAIIAMGFVTFFPMITMNLVQQKGSNNKNTKNRFNTLMENFREIGITQYVNGQKELIHKSFLPQLHFSAFLFRRLLYIWILVLLTRFPALQIMLCILKTIGMLSYLIYVQPFKNKISNAMNIFNETLTGIAFSVCFIFERGMTESKRNYYGWVIIGLASTILVANLVVGIIETIKNLKVILGSLILRVKQTLKRKTRNENKNTQSSLKNIKKSRSMKNNNFNEQNISNKQDAMQLSHALDQPNKTYLSINQGTSQFNLTDQSTLNPINDSNQSIDSFLSPQRNLASFEFDRFQQRANAFSSASQKRNSFIKLRNANKKKNQQHKNSVIFKEDEIIQKDRNDDFRSSQVLTLPQYSSILDYAGNRQDQ</sequence>
<feature type="transmembrane region" description="Helical" evidence="5">
    <location>
        <begin position="668"/>
        <end position="686"/>
    </location>
</feature>
<keyword evidence="3" id="KW-1015">Disulfide bond</keyword>
<dbReference type="InterPro" id="IPR006212">
    <property type="entry name" value="Furin_repeat"/>
</dbReference>
<evidence type="ECO:0000313" key="8">
    <source>
        <dbReference type="Proteomes" id="UP000039865"/>
    </source>
</evidence>
<feature type="chain" id="PRO_5001729517" evidence="6">
    <location>
        <begin position="26"/>
        <end position="915"/>
    </location>
</feature>
<keyword evidence="5" id="KW-1133">Transmembrane helix</keyword>
<feature type="transmembrane region" description="Helical" evidence="5">
    <location>
        <begin position="543"/>
        <end position="568"/>
    </location>
</feature>
<evidence type="ECO:0000256" key="4">
    <source>
        <dbReference type="SAM" id="MobiDB-lite"/>
    </source>
</evidence>
<feature type="signal peptide" evidence="6">
    <location>
        <begin position="1"/>
        <end position="25"/>
    </location>
</feature>
<feature type="region of interest" description="Disordered" evidence="4">
    <location>
        <begin position="744"/>
        <end position="770"/>
    </location>
</feature>
<gene>
    <name evidence="7" type="primary">Contig18248.g19390</name>
    <name evidence="7" type="ORF">STYLEM_12632</name>
</gene>
<keyword evidence="5" id="KW-0812">Transmembrane</keyword>
<dbReference type="CDD" id="cd00064">
    <property type="entry name" value="FU"/>
    <property type="match status" value="1"/>
</dbReference>
<dbReference type="PROSITE" id="PS51257">
    <property type="entry name" value="PROKAR_LIPOPROTEIN"/>
    <property type="match status" value="1"/>
</dbReference>
<evidence type="ECO:0000256" key="5">
    <source>
        <dbReference type="SAM" id="Phobius"/>
    </source>
</evidence>
<feature type="transmembrane region" description="Helical" evidence="5">
    <location>
        <begin position="508"/>
        <end position="531"/>
    </location>
</feature>
<organism evidence="7 8">
    <name type="scientific">Stylonychia lemnae</name>
    <name type="common">Ciliate</name>
    <dbReference type="NCBI Taxonomy" id="5949"/>
    <lineage>
        <taxon>Eukaryota</taxon>
        <taxon>Sar</taxon>
        <taxon>Alveolata</taxon>
        <taxon>Ciliophora</taxon>
        <taxon>Intramacronucleata</taxon>
        <taxon>Spirotrichea</taxon>
        <taxon>Stichotrichia</taxon>
        <taxon>Sporadotrichida</taxon>
        <taxon>Oxytrichidae</taxon>
        <taxon>Stylonychinae</taxon>
        <taxon>Stylonychia</taxon>
    </lineage>
</organism>
<dbReference type="EMBL" id="CCKQ01011983">
    <property type="protein sequence ID" value="CDW83584.1"/>
    <property type="molecule type" value="Genomic_DNA"/>
</dbReference>
<evidence type="ECO:0000256" key="1">
    <source>
        <dbReference type="ARBA" id="ARBA00022729"/>
    </source>
</evidence>
<accession>A0A078AN44</accession>
<dbReference type="SUPFAM" id="SSF57184">
    <property type="entry name" value="Growth factor receptor domain"/>
    <property type="match status" value="1"/>
</dbReference>
<dbReference type="OMA" id="WALITIR"/>
<reference evidence="7 8" key="1">
    <citation type="submission" date="2014-06" db="EMBL/GenBank/DDBJ databases">
        <authorList>
            <person name="Swart Estienne"/>
        </authorList>
    </citation>
    <scope>NUCLEOTIDE SEQUENCE [LARGE SCALE GENOMIC DNA]</scope>
    <source>
        <strain evidence="7 8">130c</strain>
    </source>
</reference>
<evidence type="ECO:0000256" key="2">
    <source>
        <dbReference type="ARBA" id="ARBA00022737"/>
    </source>
</evidence>
<feature type="transmembrane region" description="Helical" evidence="5">
    <location>
        <begin position="471"/>
        <end position="487"/>
    </location>
</feature>
<keyword evidence="5" id="KW-0472">Membrane</keyword>
<keyword evidence="1 6" id="KW-0732">Signal</keyword>
<evidence type="ECO:0000256" key="6">
    <source>
        <dbReference type="SAM" id="SignalP"/>
    </source>
</evidence>
<feature type="transmembrane region" description="Helical" evidence="5">
    <location>
        <begin position="698"/>
        <end position="719"/>
    </location>
</feature>
<dbReference type="InParanoid" id="A0A078AN44"/>
<dbReference type="AlphaFoldDB" id="A0A078AN44"/>
<evidence type="ECO:0000313" key="7">
    <source>
        <dbReference type="EMBL" id="CDW83584.1"/>
    </source>
</evidence>
<dbReference type="SMART" id="SM00261">
    <property type="entry name" value="FU"/>
    <property type="match status" value="2"/>
</dbReference>
<dbReference type="OrthoDB" id="300641at2759"/>
<protein>
    <submittedName>
        <fullName evidence="7">Uncharacterized protein</fullName>
    </submittedName>
</protein>